<comment type="caution">
    <text evidence="4">The sequence shown here is derived from an EMBL/GenBank/DDBJ whole genome shotgun (WGS) entry which is preliminary data.</text>
</comment>
<evidence type="ECO:0000313" key="5">
    <source>
        <dbReference type="Proteomes" id="UP000660611"/>
    </source>
</evidence>
<dbReference type="Pfam" id="PF02371">
    <property type="entry name" value="Transposase_20"/>
    <property type="match status" value="1"/>
</dbReference>
<dbReference type="RefSeq" id="WP_203854761.1">
    <property type="nucleotide sequence ID" value="NZ_BAAAVW010000030.1"/>
</dbReference>
<reference evidence="4" key="1">
    <citation type="submission" date="2021-01" db="EMBL/GenBank/DDBJ databases">
        <title>Whole genome shotgun sequence of Dactylosporangium siamense NBRC 106093.</title>
        <authorList>
            <person name="Komaki H."/>
            <person name="Tamura T."/>
        </authorList>
    </citation>
    <scope>NUCLEOTIDE SEQUENCE</scope>
    <source>
        <strain evidence="4">NBRC 106093</strain>
    </source>
</reference>
<dbReference type="AlphaFoldDB" id="A0A919Q0R4"/>
<evidence type="ECO:0000256" key="1">
    <source>
        <dbReference type="SAM" id="MobiDB-lite"/>
    </source>
</evidence>
<sequence>MTDQPHQTPDDDTDRQPAAAPTNTTVRRRPRWYCGIDWSEGLNDVTIIDRDGNLVARTKIPTNPAGVQQLLTLLGSLSRSHSHSRRHVPIAIETNRGLLVAALRQRGQPIYQIPPSMVAAERRRIAPAPKKSDPADSKLLASILATSWVWLRPLPEHSPDCAAISVLSHAQLSAQRHRQRLQQRLRSLLQQAHPAAVTAWTHLDHGLCRPEARAVLAAGPTAATAQRLTQHRLSKILAAAGRTRLIDTEAYRLRDHFAEPVLRVPAAVEQALSVEIRTVVAQFDQACSSSDHLVDELIARFEEHPDAKTFLSFPGCGPLTGARLLAQIGDDPSRFRTAVGLCAYAGLAPLTWESGSSRIVAHRRICNRTLKEVCHRWAFSALTKSPGAYRLYQHRRAGGDTYAGALRRVARRLLSGLHHCLAHGELYDEHRAFRHPPQTGETGRRQPGYL</sequence>
<dbReference type="PANTHER" id="PTHR33055:SF3">
    <property type="entry name" value="PUTATIVE TRANSPOSASE FOR IS117-RELATED"/>
    <property type="match status" value="1"/>
</dbReference>
<feature type="region of interest" description="Disordered" evidence="1">
    <location>
        <begin position="1"/>
        <end position="26"/>
    </location>
</feature>
<dbReference type="InterPro" id="IPR047650">
    <property type="entry name" value="Transpos_IS110"/>
</dbReference>
<dbReference type="GO" id="GO:0004803">
    <property type="term" value="F:transposase activity"/>
    <property type="evidence" value="ECO:0007669"/>
    <property type="project" value="InterPro"/>
</dbReference>
<feature type="domain" description="Transposase IS116/IS110/IS902 C-terminal" evidence="3">
    <location>
        <begin position="308"/>
        <end position="393"/>
    </location>
</feature>
<dbReference type="PANTHER" id="PTHR33055">
    <property type="entry name" value="TRANSPOSASE FOR INSERTION SEQUENCE ELEMENT IS1111A"/>
    <property type="match status" value="1"/>
</dbReference>
<feature type="domain" description="Transposase IS110-like N-terminal" evidence="2">
    <location>
        <begin position="34"/>
        <end position="194"/>
    </location>
</feature>
<protein>
    <submittedName>
        <fullName evidence="4">Mini-circle putative transposase for IS117</fullName>
    </submittedName>
</protein>
<dbReference type="GO" id="GO:0006313">
    <property type="term" value="P:DNA transposition"/>
    <property type="evidence" value="ECO:0007669"/>
    <property type="project" value="InterPro"/>
</dbReference>
<dbReference type="InterPro" id="IPR002525">
    <property type="entry name" value="Transp_IS110-like_N"/>
</dbReference>
<name>A0A919Q0R4_9ACTN</name>
<dbReference type="InterPro" id="IPR003346">
    <property type="entry name" value="Transposase_20"/>
</dbReference>
<evidence type="ECO:0000259" key="3">
    <source>
        <dbReference type="Pfam" id="PF02371"/>
    </source>
</evidence>
<dbReference type="NCBIfam" id="NF033542">
    <property type="entry name" value="transpos_IS110"/>
    <property type="match status" value="1"/>
</dbReference>
<organism evidence="4 5">
    <name type="scientific">Dactylosporangium siamense</name>
    <dbReference type="NCBI Taxonomy" id="685454"/>
    <lineage>
        <taxon>Bacteria</taxon>
        <taxon>Bacillati</taxon>
        <taxon>Actinomycetota</taxon>
        <taxon>Actinomycetes</taxon>
        <taxon>Micromonosporales</taxon>
        <taxon>Micromonosporaceae</taxon>
        <taxon>Dactylosporangium</taxon>
    </lineage>
</organism>
<dbReference type="EMBL" id="BONQ01000215">
    <property type="protein sequence ID" value="GIG53162.1"/>
    <property type="molecule type" value="Genomic_DNA"/>
</dbReference>
<evidence type="ECO:0000313" key="4">
    <source>
        <dbReference type="EMBL" id="GIG53162.1"/>
    </source>
</evidence>
<dbReference type="Proteomes" id="UP000660611">
    <property type="component" value="Unassembled WGS sequence"/>
</dbReference>
<proteinExistence type="predicted"/>
<dbReference type="Pfam" id="PF01548">
    <property type="entry name" value="DEDD_Tnp_IS110"/>
    <property type="match status" value="1"/>
</dbReference>
<evidence type="ECO:0000259" key="2">
    <source>
        <dbReference type="Pfam" id="PF01548"/>
    </source>
</evidence>
<dbReference type="GO" id="GO:0003677">
    <property type="term" value="F:DNA binding"/>
    <property type="evidence" value="ECO:0007669"/>
    <property type="project" value="InterPro"/>
</dbReference>
<accession>A0A919Q0R4</accession>
<gene>
    <name evidence="4" type="ORF">Dsi01nite_112030</name>
</gene>
<keyword evidence="5" id="KW-1185">Reference proteome</keyword>